<comment type="caution">
    <text evidence="1">The sequence shown here is derived from an EMBL/GenBank/DDBJ whole genome shotgun (WGS) entry which is preliminary data.</text>
</comment>
<evidence type="ECO:0000313" key="1">
    <source>
        <dbReference type="EMBL" id="TWU39377.1"/>
    </source>
</evidence>
<reference evidence="1 2" key="1">
    <citation type="submission" date="2019-02" db="EMBL/GenBank/DDBJ databases">
        <title>Deep-cultivation of Planctomycetes and their phenomic and genomic characterization uncovers novel biology.</title>
        <authorList>
            <person name="Wiegand S."/>
            <person name="Jogler M."/>
            <person name="Boedeker C."/>
            <person name="Pinto D."/>
            <person name="Vollmers J."/>
            <person name="Rivas-Marin E."/>
            <person name="Kohn T."/>
            <person name="Peeters S.H."/>
            <person name="Heuer A."/>
            <person name="Rast P."/>
            <person name="Oberbeckmann S."/>
            <person name="Bunk B."/>
            <person name="Jeske O."/>
            <person name="Meyerdierks A."/>
            <person name="Storesund J.E."/>
            <person name="Kallscheuer N."/>
            <person name="Luecker S."/>
            <person name="Lage O.M."/>
            <person name="Pohl T."/>
            <person name="Merkel B.J."/>
            <person name="Hornburger P."/>
            <person name="Mueller R.-W."/>
            <person name="Bruemmer F."/>
            <person name="Labrenz M."/>
            <person name="Spormann A.M."/>
            <person name="Op Den Camp H."/>
            <person name="Overmann J."/>
            <person name="Amann R."/>
            <person name="Jetten M.S.M."/>
            <person name="Mascher T."/>
            <person name="Medema M.H."/>
            <person name="Devos D.P."/>
            <person name="Kaster A.-K."/>
            <person name="Ovreas L."/>
            <person name="Rohde M."/>
            <person name="Galperin M.Y."/>
            <person name="Jogler C."/>
        </authorList>
    </citation>
    <scope>NUCLEOTIDE SEQUENCE [LARGE SCALE GENOMIC DNA]</scope>
    <source>
        <strain evidence="1 2">Poly41</strain>
    </source>
</reference>
<proteinExistence type="predicted"/>
<keyword evidence="2" id="KW-1185">Reference proteome</keyword>
<evidence type="ECO:0000313" key="2">
    <source>
        <dbReference type="Proteomes" id="UP000319143"/>
    </source>
</evidence>
<accession>A0A5C6DTZ7</accession>
<gene>
    <name evidence="1" type="ORF">Poly41_22010</name>
</gene>
<dbReference type="AlphaFoldDB" id="A0A5C6DTZ7"/>
<dbReference type="Proteomes" id="UP000319143">
    <property type="component" value="Unassembled WGS sequence"/>
</dbReference>
<name>A0A5C6DTZ7_9BACT</name>
<dbReference type="EMBL" id="SJPV01000003">
    <property type="protein sequence ID" value="TWU39377.1"/>
    <property type="molecule type" value="Genomic_DNA"/>
</dbReference>
<sequence>MLIRVAGDVIFQLVRSQYLMIKSENGILNQLSLHILGIRVYRVEIALPCTTQLRWGSVLCNREKPATVMIWERFRVNNLSPVQCSVVNAPCSHGNA</sequence>
<organism evidence="1 2">
    <name type="scientific">Novipirellula artificiosorum</name>
    <dbReference type="NCBI Taxonomy" id="2528016"/>
    <lineage>
        <taxon>Bacteria</taxon>
        <taxon>Pseudomonadati</taxon>
        <taxon>Planctomycetota</taxon>
        <taxon>Planctomycetia</taxon>
        <taxon>Pirellulales</taxon>
        <taxon>Pirellulaceae</taxon>
        <taxon>Novipirellula</taxon>
    </lineage>
</organism>
<protein>
    <submittedName>
        <fullName evidence="1">Uncharacterized protein</fullName>
    </submittedName>
</protein>